<dbReference type="PROSITE" id="PS00375">
    <property type="entry name" value="UDPGT"/>
    <property type="match status" value="1"/>
</dbReference>
<comment type="catalytic activity">
    <reaction evidence="3">
        <text>glucuronate acceptor + UDP-alpha-D-glucuronate = acceptor beta-D-glucuronoside + UDP + H(+)</text>
        <dbReference type="Rhea" id="RHEA:21032"/>
        <dbReference type="ChEBI" id="CHEBI:15378"/>
        <dbReference type="ChEBI" id="CHEBI:58052"/>
        <dbReference type="ChEBI" id="CHEBI:58223"/>
        <dbReference type="ChEBI" id="CHEBI:132367"/>
        <dbReference type="ChEBI" id="CHEBI:132368"/>
        <dbReference type="EC" id="2.4.1.17"/>
    </reaction>
</comment>
<reference evidence="4 5" key="1">
    <citation type="journal article" date="2016" name="Nat. Commun.">
        <title>Extremotolerant tardigrade genome and improved radiotolerance of human cultured cells by tardigrade-unique protein.</title>
        <authorList>
            <person name="Hashimoto T."/>
            <person name="Horikawa D.D."/>
            <person name="Saito Y."/>
            <person name="Kuwahara H."/>
            <person name="Kozuka-Hata H."/>
            <person name="Shin-I T."/>
            <person name="Minakuchi Y."/>
            <person name="Ohishi K."/>
            <person name="Motoyama A."/>
            <person name="Aizu T."/>
            <person name="Enomoto A."/>
            <person name="Kondo K."/>
            <person name="Tanaka S."/>
            <person name="Hara Y."/>
            <person name="Koshikawa S."/>
            <person name="Sagara H."/>
            <person name="Miura T."/>
            <person name="Yokobori S."/>
            <person name="Miyagawa K."/>
            <person name="Suzuki Y."/>
            <person name="Kubo T."/>
            <person name="Oyama M."/>
            <person name="Kohara Y."/>
            <person name="Fujiyama A."/>
            <person name="Arakawa K."/>
            <person name="Katayama T."/>
            <person name="Toyoda A."/>
            <person name="Kunieda T."/>
        </authorList>
    </citation>
    <scope>NUCLEOTIDE SEQUENCE [LARGE SCALE GENOMIC DNA]</scope>
    <source>
        <strain evidence="4 5">YOKOZUNA-1</strain>
    </source>
</reference>
<evidence type="ECO:0000313" key="5">
    <source>
        <dbReference type="Proteomes" id="UP000186922"/>
    </source>
</evidence>
<sequence>MDRKHVLCISFPIFGHIIPLLELAKKLCEFHDVTFAVSSSRTEELKTRNMILSSEGGHQVNLFGITDEVTWEDSDPSEPLNIQRMMKNRASIRQAIGQLLRILPRRNPGGTESETPGIPFGPVDVIIYDCFLSQDVFPVCIERGFPFILFNSTNAHFPYEAVMSGDHTLTDPQLNPRTALARRPDAAGQFIHPIAVMKLQTLLLPVKKVMPMASGLIMNSFRPFEQKEISVLEHAESMKTIPVYCVGPLIPKENPTEQHKVVTDFLASQSRSSLIYVAFGSMATLRAEQIRDIAKALENLSQPFIWSLKQKLYQHLPANFQPDKIGFTTDKNGLILPWTPQTLILSHPAVGCFVSHCGWNSTLEAMTGGKPVVCWPQFADQLINAETLVERNTGRMLSAAGLKLDGEFVPASRIEEAIRAAKKNHAEDAKKWGEQFQTAWKVDGCSREELLILTSRISEISGTASEEMATNL</sequence>
<dbReference type="Pfam" id="PF00201">
    <property type="entry name" value="UDPGT"/>
    <property type="match status" value="1"/>
</dbReference>
<dbReference type="SUPFAM" id="SSF53756">
    <property type="entry name" value="UDP-Glycosyltransferase/glycogen phosphorylase"/>
    <property type="match status" value="1"/>
</dbReference>
<dbReference type="InterPro" id="IPR050481">
    <property type="entry name" value="UDP-glycosyltransf_plant"/>
</dbReference>
<dbReference type="GO" id="GO:0015020">
    <property type="term" value="F:glucuronosyltransferase activity"/>
    <property type="evidence" value="ECO:0007669"/>
    <property type="project" value="UniProtKB-EC"/>
</dbReference>
<evidence type="ECO:0000313" key="4">
    <source>
        <dbReference type="EMBL" id="GAU95661.1"/>
    </source>
</evidence>
<dbReference type="GO" id="GO:0035251">
    <property type="term" value="F:UDP-glucosyltransferase activity"/>
    <property type="evidence" value="ECO:0007669"/>
    <property type="project" value="InterPro"/>
</dbReference>
<keyword evidence="5" id="KW-1185">Reference proteome</keyword>
<dbReference type="InterPro" id="IPR035595">
    <property type="entry name" value="UDP_glycos_trans_CS"/>
</dbReference>
<proteinExistence type="inferred from homology"/>
<dbReference type="STRING" id="947166.A0A1D1V1N8"/>
<comment type="caution">
    <text evidence="4">The sequence shown here is derived from an EMBL/GenBank/DDBJ whole genome shotgun (WGS) entry which is preliminary data.</text>
</comment>
<dbReference type="InterPro" id="IPR002213">
    <property type="entry name" value="UDP_glucos_trans"/>
</dbReference>
<dbReference type="PANTHER" id="PTHR48049">
    <property type="entry name" value="GLYCOSYLTRANSFERASE"/>
    <property type="match status" value="1"/>
</dbReference>
<dbReference type="OrthoDB" id="5835829at2759"/>
<dbReference type="EMBL" id="BDGG01000003">
    <property type="protein sequence ID" value="GAU95661.1"/>
    <property type="molecule type" value="Genomic_DNA"/>
</dbReference>
<name>A0A1D1V1N8_RAMVA</name>
<evidence type="ECO:0000256" key="1">
    <source>
        <dbReference type="ARBA" id="ARBA00022679"/>
    </source>
</evidence>
<dbReference type="PANTHER" id="PTHR48049:SF132">
    <property type="entry name" value="GLYCOSYLTRANSFERASE"/>
    <property type="match status" value="1"/>
</dbReference>
<dbReference type="AlphaFoldDB" id="A0A1D1V1N8"/>
<gene>
    <name evidence="4" type="primary">RvY_07244-1</name>
    <name evidence="4" type="synonym">RvY_07244.1</name>
    <name evidence="4" type="ORF">RvY_07244</name>
</gene>
<dbReference type="Gene3D" id="3.40.50.2000">
    <property type="entry name" value="Glycogen Phosphorylase B"/>
    <property type="match status" value="2"/>
</dbReference>
<comment type="similarity">
    <text evidence="2">Belongs to the UDP-glycosyltransferase family.</text>
</comment>
<protein>
    <recommendedName>
        <fullName evidence="3">UDP-glucuronosyltransferase</fullName>
        <ecNumber evidence="3">2.4.1.17</ecNumber>
    </recommendedName>
</protein>
<keyword evidence="2" id="KW-0328">Glycosyltransferase</keyword>
<keyword evidence="1 2" id="KW-0808">Transferase</keyword>
<dbReference type="Proteomes" id="UP000186922">
    <property type="component" value="Unassembled WGS sequence"/>
</dbReference>
<dbReference type="CDD" id="cd03784">
    <property type="entry name" value="GT1_Gtf-like"/>
    <property type="match status" value="1"/>
</dbReference>
<evidence type="ECO:0000256" key="2">
    <source>
        <dbReference type="RuleBase" id="RU003718"/>
    </source>
</evidence>
<organism evidence="4 5">
    <name type="scientific">Ramazzottius varieornatus</name>
    <name type="common">Water bear</name>
    <name type="synonym">Tardigrade</name>
    <dbReference type="NCBI Taxonomy" id="947166"/>
    <lineage>
        <taxon>Eukaryota</taxon>
        <taxon>Metazoa</taxon>
        <taxon>Ecdysozoa</taxon>
        <taxon>Tardigrada</taxon>
        <taxon>Eutardigrada</taxon>
        <taxon>Parachela</taxon>
        <taxon>Hypsibioidea</taxon>
        <taxon>Ramazzottiidae</taxon>
        <taxon>Ramazzottius</taxon>
    </lineage>
</organism>
<accession>A0A1D1V1N8</accession>
<evidence type="ECO:0000256" key="3">
    <source>
        <dbReference type="RuleBase" id="RU362059"/>
    </source>
</evidence>
<dbReference type="EC" id="2.4.1.17" evidence="3"/>
<dbReference type="FunFam" id="3.40.50.2000:FF:000056">
    <property type="entry name" value="Glycosyltransferase"/>
    <property type="match status" value="1"/>
</dbReference>
<comment type="subcellular location">
    <subcellularLocation>
        <location evidence="3">Membrane</location>
        <topology evidence="3">Single-pass membrane protein</topology>
    </subcellularLocation>
</comment>
<dbReference type="GO" id="GO:0016020">
    <property type="term" value="C:membrane"/>
    <property type="evidence" value="ECO:0007669"/>
    <property type="project" value="UniProtKB-SubCell"/>
</dbReference>